<dbReference type="EMBL" id="JAHRIO010061295">
    <property type="protein sequence ID" value="MEQ2178705.1"/>
    <property type="molecule type" value="Genomic_DNA"/>
</dbReference>
<name>A0ABV0P4X2_9TELE</name>
<dbReference type="Proteomes" id="UP001476798">
    <property type="component" value="Unassembled WGS sequence"/>
</dbReference>
<sequence>MTTIYTCKQKADETTDAFIERVTEVVTKYSGVQKLTDVGQESGVWETLVCDVVIKGLLSHVAQPFTATYVGWAEQPRLSDIRRYARHAQLMAEEQKKIKML</sequence>
<protein>
    <submittedName>
        <fullName evidence="1">Uncharacterized protein</fullName>
    </submittedName>
</protein>
<proteinExistence type="predicted"/>
<reference evidence="1 2" key="1">
    <citation type="submission" date="2021-06" db="EMBL/GenBank/DDBJ databases">
        <authorList>
            <person name="Palmer J.M."/>
        </authorList>
    </citation>
    <scope>NUCLEOTIDE SEQUENCE [LARGE SCALE GENOMIC DNA]</scope>
    <source>
        <strain evidence="1 2">GA_2019</strain>
        <tissue evidence="1">Muscle</tissue>
    </source>
</reference>
<organism evidence="1 2">
    <name type="scientific">Goodea atripinnis</name>
    <dbReference type="NCBI Taxonomy" id="208336"/>
    <lineage>
        <taxon>Eukaryota</taxon>
        <taxon>Metazoa</taxon>
        <taxon>Chordata</taxon>
        <taxon>Craniata</taxon>
        <taxon>Vertebrata</taxon>
        <taxon>Euteleostomi</taxon>
        <taxon>Actinopterygii</taxon>
        <taxon>Neopterygii</taxon>
        <taxon>Teleostei</taxon>
        <taxon>Neoteleostei</taxon>
        <taxon>Acanthomorphata</taxon>
        <taxon>Ovalentaria</taxon>
        <taxon>Atherinomorphae</taxon>
        <taxon>Cyprinodontiformes</taxon>
        <taxon>Goodeidae</taxon>
        <taxon>Goodea</taxon>
    </lineage>
</organism>
<accession>A0ABV0P4X2</accession>
<evidence type="ECO:0000313" key="1">
    <source>
        <dbReference type="EMBL" id="MEQ2178705.1"/>
    </source>
</evidence>
<comment type="caution">
    <text evidence="1">The sequence shown here is derived from an EMBL/GenBank/DDBJ whole genome shotgun (WGS) entry which is preliminary data.</text>
</comment>
<evidence type="ECO:0000313" key="2">
    <source>
        <dbReference type="Proteomes" id="UP001476798"/>
    </source>
</evidence>
<keyword evidence="2" id="KW-1185">Reference proteome</keyword>
<gene>
    <name evidence="1" type="ORF">GOODEAATRI_016833</name>
</gene>